<dbReference type="EMBL" id="FNZH01000005">
    <property type="protein sequence ID" value="SEJ56366.1"/>
    <property type="molecule type" value="Genomic_DNA"/>
</dbReference>
<organism evidence="1 2">
    <name type="scientific">Cyclobacterium xiamenense</name>
    <dbReference type="NCBI Taxonomy" id="1297121"/>
    <lineage>
        <taxon>Bacteria</taxon>
        <taxon>Pseudomonadati</taxon>
        <taxon>Bacteroidota</taxon>
        <taxon>Cytophagia</taxon>
        <taxon>Cytophagales</taxon>
        <taxon>Cyclobacteriaceae</taxon>
        <taxon>Cyclobacterium</taxon>
    </lineage>
</organism>
<evidence type="ECO:0000313" key="2">
    <source>
        <dbReference type="Proteomes" id="UP000199403"/>
    </source>
</evidence>
<name>A0A1H6ZUN9_9BACT</name>
<accession>A0A1H6ZUN9</accession>
<keyword evidence="2" id="KW-1185">Reference proteome</keyword>
<gene>
    <name evidence="1" type="ORF">SAMN05192553_105108</name>
</gene>
<proteinExistence type="predicted"/>
<dbReference type="Proteomes" id="UP000199403">
    <property type="component" value="Unassembled WGS sequence"/>
</dbReference>
<evidence type="ECO:0000313" key="1">
    <source>
        <dbReference type="EMBL" id="SEJ56366.1"/>
    </source>
</evidence>
<reference evidence="2" key="1">
    <citation type="submission" date="2016-10" db="EMBL/GenBank/DDBJ databases">
        <authorList>
            <person name="Varghese N."/>
            <person name="Submissions S."/>
        </authorList>
    </citation>
    <scope>NUCLEOTIDE SEQUENCE [LARGE SCALE GENOMIC DNA]</scope>
    <source>
        <strain evidence="2">IBRC-M 10761</strain>
    </source>
</reference>
<dbReference type="OrthoDB" id="1025938at2"/>
<dbReference type="RefSeq" id="WP_092176406.1">
    <property type="nucleotide sequence ID" value="NZ_FNZH01000005.1"/>
</dbReference>
<sequence>MRSILTELLCFVLTMTSIAQNNNEKTEHMTFKGVPIDGTLNEYVSKMKQSGFILIETEDGVAILQGDFAAYKDCIIGVATLKGKDLVSKITVIFPEQETWSSLSSNYYNLKELLTEKYGEPSEIIEKFDTYSEPDDDGDRMNAVKMDNCKYYTTFELENGSIQISIDHQSVISCFVRLSYFDKINSEKIRQKAIDDL</sequence>
<protein>
    <submittedName>
        <fullName evidence="1">Uncharacterized protein</fullName>
    </submittedName>
</protein>
<dbReference type="AlphaFoldDB" id="A0A1H6ZUN9"/>